<dbReference type="GO" id="GO:0004817">
    <property type="term" value="F:cysteine-tRNA ligase activity"/>
    <property type="evidence" value="ECO:0007669"/>
    <property type="project" value="UniProtKB-UniRule"/>
</dbReference>
<dbReference type="PANTHER" id="PTHR10890">
    <property type="entry name" value="CYSTEINYL-TRNA SYNTHETASE"/>
    <property type="match status" value="1"/>
</dbReference>
<reference evidence="11 12" key="1">
    <citation type="journal article" date="2015" name="Nature">
        <title>rRNA introns, odd ribosomes, and small enigmatic genomes across a large radiation of phyla.</title>
        <authorList>
            <person name="Brown C.T."/>
            <person name="Hug L.A."/>
            <person name="Thomas B.C."/>
            <person name="Sharon I."/>
            <person name="Castelle C.J."/>
            <person name="Singh A."/>
            <person name="Wilkins M.J."/>
            <person name="Williams K.H."/>
            <person name="Banfield J.F."/>
        </authorList>
    </citation>
    <scope>NUCLEOTIDE SEQUENCE [LARGE SCALE GENOMIC DNA]</scope>
</reference>
<dbReference type="NCBIfam" id="TIGR00435">
    <property type="entry name" value="cysS"/>
    <property type="match status" value="1"/>
</dbReference>
<comment type="similarity">
    <text evidence="9">Belongs to the class-I aminoacyl-tRNA synthetase family.</text>
</comment>
<evidence type="ECO:0000256" key="4">
    <source>
        <dbReference type="ARBA" id="ARBA00022741"/>
    </source>
</evidence>
<keyword evidence="3 9" id="KW-0479">Metal-binding</keyword>
<dbReference type="GO" id="GO:0008270">
    <property type="term" value="F:zinc ion binding"/>
    <property type="evidence" value="ECO:0007669"/>
    <property type="project" value="UniProtKB-UniRule"/>
</dbReference>
<feature type="binding site" evidence="9">
    <location>
        <position position="30"/>
    </location>
    <ligand>
        <name>Zn(2+)</name>
        <dbReference type="ChEBI" id="CHEBI:29105"/>
    </ligand>
</feature>
<dbReference type="HAMAP" id="MF_00041">
    <property type="entry name" value="Cys_tRNA_synth"/>
    <property type="match status" value="1"/>
</dbReference>
<dbReference type="EC" id="6.1.1.16" evidence="9"/>
<gene>
    <name evidence="9" type="primary">cysS</name>
    <name evidence="11" type="ORF">UU02_C0028G0010</name>
</gene>
<keyword evidence="6 9" id="KW-0067">ATP-binding</keyword>
<dbReference type="GO" id="GO:0006423">
    <property type="term" value="P:cysteinyl-tRNA aminoacylation"/>
    <property type="evidence" value="ECO:0007669"/>
    <property type="project" value="UniProtKB-UniRule"/>
</dbReference>
<dbReference type="Gene3D" id="3.40.50.620">
    <property type="entry name" value="HUPs"/>
    <property type="match status" value="1"/>
</dbReference>
<feature type="binding site" evidence="9">
    <location>
        <position position="287"/>
    </location>
    <ligand>
        <name>ATP</name>
        <dbReference type="ChEBI" id="CHEBI:30616"/>
    </ligand>
</feature>
<comment type="caution">
    <text evidence="11">The sequence shown here is derived from an EMBL/GenBank/DDBJ whole genome shotgun (WGS) entry which is preliminary data.</text>
</comment>
<evidence type="ECO:0000313" key="11">
    <source>
        <dbReference type="EMBL" id="KKR63268.1"/>
    </source>
</evidence>
<dbReference type="SUPFAM" id="SSF47323">
    <property type="entry name" value="Anticodon-binding domain of a subclass of class I aminoacyl-tRNA synthetases"/>
    <property type="match status" value="1"/>
</dbReference>
<feature type="binding site" evidence="9">
    <location>
        <position position="255"/>
    </location>
    <ligand>
        <name>Zn(2+)</name>
        <dbReference type="ChEBI" id="CHEBI:29105"/>
    </ligand>
</feature>
<keyword evidence="5 9" id="KW-0862">Zinc</keyword>
<organism evidence="11 12">
    <name type="scientific">Candidatus Woesebacteria bacterium GW2011_GWA1_40_43</name>
    <dbReference type="NCBI Taxonomy" id="1618553"/>
    <lineage>
        <taxon>Bacteria</taxon>
        <taxon>Candidatus Woeseibacteriota</taxon>
    </lineage>
</organism>
<accession>A0A0G0SEB7</accession>
<dbReference type="InterPro" id="IPR032678">
    <property type="entry name" value="tRNA-synt_1_cat_dom"/>
</dbReference>
<dbReference type="PATRIC" id="fig|1618553.3.peg.395"/>
<feature type="domain" description="tRNA synthetases class I catalytic" evidence="10">
    <location>
        <begin position="19"/>
        <end position="331"/>
    </location>
</feature>
<evidence type="ECO:0000256" key="8">
    <source>
        <dbReference type="ARBA" id="ARBA00023146"/>
    </source>
</evidence>
<comment type="subcellular location">
    <subcellularLocation>
        <location evidence="9">Cytoplasm</location>
    </subcellularLocation>
</comment>
<keyword evidence="7 9" id="KW-0648">Protein biosynthesis</keyword>
<dbReference type="GO" id="GO:0005524">
    <property type="term" value="F:ATP binding"/>
    <property type="evidence" value="ECO:0007669"/>
    <property type="project" value="UniProtKB-UniRule"/>
</dbReference>
<dbReference type="PANTHER" id="PTHR10890:SF3">
    <property type="entry name" value="CYSTEINE--TRNA LIGASE, CYTOPLASMIC"/>
    <property type="match status" value="1"/>
</dbReference>
<dbReference type="AlphaFoldDB" id="A0A0G0SEB7"/>
<keyword evidence="2 9" id="KW-0436">Ligase</keyword>
<proteinExistence type="inferred from homology"/>
<evidence type="ECO:0000256" key="6">
    <source>
        <dbReference type="ARBA" id="ARBA00022840"/>
    </source>
</evidence>
<keyword evidence="9" id="KW-0963">Cytoplasm</keyword>
<dbReference type="InterPro" id="IPR014729">
    <property type="entry name" value="Rossmann-like_a/b/a_fold"/>
</dbReference>
<name>A0A0G0SEB7_9BACT</name>
<comment type="cofactor">
    <cofactor evidence="9">
        <name>Zn(2+)</name>
        <dbReference type="ChEBI" id="CHEBI:29105"/>
    </cofactor>
    <text evidence="9">Binds 1 zinc ion per subunit.</text>
</comment>
<dbReference type="EMBL" id="LBZA01000028">
    <property type="protein sequence ID" value="KKR63268.1"/>
    <property type="molecule type" value="Genomic_DNA"/>
</dbReference>
<evidence type="ECO:0000313" key="12">
    <source>
        <dbReference type="Proteomes" id="UP000034293"/>
    </source>
</evidence>
<dbReference type="SUPFAM" id="SSF52374">
    <property type="entry name" value="Nucleotidylyl transferase"/>
    <property type="match status" value="1"/>
</dbReference>
<dbReference type="GO" id="GO:0005829">
    <property type="term" value="C:cytosol"/>
    <property type="evidence" value="ECO:0007669"/>
    <property type="project" value="TreeGrafter"/>
</dbReference>
<protein>
    <recommendedName>
        <fullName evidence="9">Cysteine--tRNA ligase</fullName>
        <ecNumber evidence="9">6.1.1.16</ecNumber>
    </recommendedName>
    <alternativeName>
        <fullName evidence="9">Cysteinyl-tRNA synthetase</fullName>
        <shortName evidence="9">CysRS</shortName>
    </alternativeName>
</protein>
<dbReference type="PRINTS" id="PR00983">
    <property type="entry name" value="TRNASYNTHCYS"/>
</dbReference>
<dbReference type="Pfam" id="PF01406">
    <property type="entry name" value="tRNA-synt_1e"/>
    <property type="match status" value="1"/>
</dbReference>
<feature type="short sequence motif" description="'KMSKS' region" evidence="9">
    <location>
        <begin position="284"/>
        <end position="288"/>
    </location>
</feature>
<evidence type="ECO:0000256" key="3">
    <source>
        <dbReference type="ARBA" id="ARBA00022723"/>
    </source>
</evidence>
<comment type="subunit">
    <text evidence="1 9">Monomer.</text>
</comment>
<evidence type="ECO:0000256" key="2">
    <source>
        <dbReference type="ARBA" id="ARBA00022598"/>
    </source>
</evidence>
<dbReference type="InterPro" id="IPR024909">
    <property type="entry name" value="Cys-tRNA/MSH_ligase"/>
</dbReference>
<feature type="binding site" evidence="9">
    <location>
        <position position="226"/>
    </location>
    <ligand>
        <name>Zn(2+)</name>
        <dbReference type="ChEBI" id="CHEBI:29105"/>
    </ligand>
</feature>
<sequence>MADIFLTNTLTHKKEKFIPINPPKVGMYTCGMTVYDYAHIGHGRKYVTDDILKRVLTVNGYKVEHVQNVTDVGHLVSDADEGEDKLEKGAAKQGKTVWEVAEFFTNNFYESMDKLNIEKPNFICKATDHIKEQIELVQKLMDKEFAYDTPEAVYFDISKFPKYGEAFGQKLEDKKVAVRGEVQTGEHKKNPADFTLWFKRIGRFENHTMHWDSPWGDGFPGWHIECSAMSMKYLGEQIDIHTGGEDHISIHHPNEIAQSEAATGKTPFVKYWLHTAFLMVDGRKMSKSLNNFYTVEDVEKKGFDPLDLRYLYLGAHYRDPLNFTWDSLEASQTALSKLKSQIFQLHQSSAGEPNRTVLSEDKEIKIEEYRNEFSEAINDDLNTARGLAVLWSMLGSNIPSGDKYDLAMSFDEILGLKLNETKSIEIPENISSLMEERDRLRSEGKFEEADKIRDRIKDAGFDVT</sequence>
<feature type="short sequence motif" description="'HIGH' region" evidence="9">
    <location>
        <begin position="32"/>
        <end position="42"/>
    </location>
</feature>
<evidence type="ECO:0000256" key="5">
    <source>
        <dbReference type="ARBA" id="ARBA00022833"/>
    </source>
</evidence>
<evidence type="ECO:0000256" key="7">
    <source>
        <dbReference type="ARBA" id="ARBA00022917"/>
    </source>
</evidence>
<dbReference type="InterPro" id="IPR009080">
    <property type="entry name" value="tRNAsynth_Ia_anticodon-bd"/>
</dbReference>
<keyword evidence="8 9" id="KW-0030">Aminoacyl-tRNA synthetase</keyword>
<dbReference type="InterPro" id="IPR015803">
    <property type="entry name" value="Cys-tRNA-ligase"/>
</dbReference>
<evidence type="ECO:0000256" key="9">
    <source>
        <dbReference type="HAMAP-Rule" id="MF_00041"/>
    </source>
</evidence>
<dbReference type="CDD" id="cd00672">
    <property type="entry name" value="CysRS_core"/>
    <property type="match status" value="1"/>
</dbReference>
<feature type="binding site" evidence="9">
    <location>
        <position position="251"/>
    </location>
    <ligand>
        <name>Zn(2+)</name>
        <dbReference type="ChEBI" id="CHEBI:29105"/>
    </ligand>
</feature>
<dbReference type="Gene3D" id="1.20.120.1910">
    <property type="entry name" value="Cysteine-tRNA ligase, C-terminal anti-codon recognition domain"/>
    <property type="match status" value="1"/>
</dbReference>
<keyword evidence="4 9" id="KW-0547">Nucleotide-binding</keyword>
<evidence type="ECO:0000259" key="10">
    <source>
        <dbReference type="Pfam" id="PF01406"/>
    </source>
</evidence>
<evidence type="ECO:0000256" key="1">
    <source>
        <dbReference type="ARBA" id="ARBA00011245"/>
    </source>
</evidence>
<comment type="catalytic activity">
    <reaction evidence="9">
        <text>tRNA(Cys) + L-cysteine + ATP = L-cysteinyl-tRNA(Cys) + AMP + diphosphate</text>
        <dbReference type="Rhea" id="RHEA:17773"/>
        <dbReference type="Rhea" id="RHEA-COMP:9661"/>
        <dbReference type="Rhea" id="RHEA-COMP:9679"/>
        <dbReference type="ChEBI" id="CHEBI:30616"/>
        <dbReference type="ChEBI" id="CHEBI:33019"/>
        <dbReference type="ChEBI" id="CHEBI:35235"/>
        <dbReference type="ChEBI" id="CHEBI:78442"/>
        <dbReference type="ChEBI" id="CHEBI:78517"/>
        <dbReference type="ChEBI" id="CHEBI:456215"/>
        <dbReference type="EC" id="6.1.1.16"/>
    </reaction>
</comment>
<dbReference type="Proteomes" id="UP000034293">
    <property type="component" value="Unassembled WGS sequence"/>
</dbReference>